<organism evidence="1 2">
    <name type="scientific">Paspalum notatum var. saurae</name>
    <dbReference type="NCBI Taxonomy" id="547442"/>
    <lineage>
        <taxon>Eukaryota</taxon>
        <taxon>Viridiplantae</taxon>
        <taxon>Streptophyta</taxon>
        <taxon>Embryophyta</taxon>
        <taxon>Tracheophyta</taxon>
        <taxon>Spermatophyta</taxon>
        <taxon>Magnoliopsida</taxon>
        <taxon>Liliopsida</taxon>
        <taxon>Poales</taxon>
        <taxon>Poaceae</taxon>
        <taxon>PACMAD clade</taxon>
        <taxon>Panicoideae</taxon>
        <taxon>Andropogonodae</taxon>
        <taxon>Paspaleae</taxon>
        <taxon>Paspalinae</taxon>
        <taxon>Paspalum</taxon>
    </lineage>
</organism>
<evidence type="ECO:0000313" key="2">
    <source>
        <dbReference type="Proteomes" id="UP001341281"/>
    </source>
</evidence>
<keyword evidence="2" id="KW-1185">Reference proteome</keyword>
<reference evidence="1 2" key="1">
    <citation type="submission" date="2024-02" db="EMBL/GenBank/DDBJ databases">
        <title>High-quality chromosome-scale genome assembly of Pensacola bahiagrass (Paspalum notatum Flugge var. saurae).</title>
        <authorList>
            <person name="Vega J.M."/>
            <person name="Podio M."/>
            <person name="Orjuela J."/>
            <person name="Siena L.A."/>
            <person name="Pessino S.C."/>
            <person name="Combes M.C."/>
            <person name="Mariac C."/>
            <person name="Albertini E."/>
            <person name="Pupilli F."/>
            <person name="Ortiz J.P.A."/>
            <person name="Leblanc O."/>
        </authorList>
    </citation>
    <scope>NUCLEOTIDE SEQUENCE [LARGE SCALE GENOMIC DNA]</scope>
    <source>
        <strain evidence="1">R1</strain>
        <tissue evidence="1">Leaf</tissue>
    </source>
</reference>
<evidence type="ECO:0000313" key="1">
    <source>
        <dbReference type="EMBL" id="WVZ72441.1"/>
    </source>
</evidence>
<dbReference type="Proteomes" id="UP001341281">
    <property type="component" value="Chromosome 04"/>
</dbReference>
<feature type="non-terminal residue" evidence="1">
    <location>
        <position position="127"/>
    </location>
</feature>
<protein>
    <submittedName>
        <fullName evidence="1">Uncharacterized protein</fullName>
    </submittedName>
</protein>
<accession>A0AAQ3WTA6</accession>
<dbReference type="EMBL" id="CP144748">
    <property type="protein sequence ID" value="WVZ72441.1"/>
    <property type="molecule type" value="Genomic_DNA"/>
</dbReference>
<gene>
    <name evidence="1" type="ORF">U9M48_020904</name>
</gene>
<proteinExistence type="predicted"/>
<name>A0AAQ3WTA6_PASNO</name>
<sequence>TLLSHVIEMMMLCSLCNYSYQNENFSCHGLVAASFDVVMGGVPQLGNGLMPPRAAGMGGNTLAVQTAMNQLDSCDTQGDESGTEEETGTRWPVLCPVLAVARKDCIRSLVVGTECPSLLYLFYGSAD</sequence>
<dbReference type="AlphaFoldDB" id="A0AAQ3WTA6"/>